<dbReference type="EMBL" id="BCLY01000004">
    <property type="protein sequence ID" value="GAQ04106.1"/>
    <property type="molecule type" value="Genomic_DNA"/>
</dbReference>
<dbReference type="SUPFAM" id="SSF82199">
    <property type="entry name" value="SET domain"/>
    <property type="match status" value="1"/>
</dbReference>
<dbReference type="InterPro" id="IPR001214">
    <property type="entry name" value="SET_dom"/>
</dbReference>
<organism evidence="3 4">
    <name type="scientific">Aspergillus lentulus</name>
    <dbReference type="NCBI Taxonomy" id="293939"/>
    <lineage>
        <taxon>Eukaryota</taxon>
        <taxon>Fungi</taxon>
        <taxon>Dikarya</taxon>
        <taxon>Ascomycota</taxon>
        <taxon>Pezizomycotina</taxon>
        <taxon>Eurotiomycetes</taxon>
        <taxon>Eurotiomycetidae</taxon>
        <taxon>Eurotiales</taxon>
        <taxon>Aspergillaceae</taxon>
        <taxon>Aspergillus</taxon>
        <taxon>Aspergillus subgen. Fumigati</taxon>
    </lineage>
</organism>
<dbReference type="PANTHER" id="PTHR46462:SF3">
    <property type="entry name" value="UPSET, ISOFORM A"/>
    <property type="match status" value="1"/>
</dbReference>
<keyword evidence="1" id="KW-0156">Chromatin regulator</keyword>
<reference evidence="3 4" key="1">
    <citation type="submission" date="2015-11" db="EMBL/GenBank/DDBJ databases">
        <title>Aspergillus lentulus strain IFM 54703T.</title>
        <authorList>
            <person name="Kusuya Y."/>
            <person name="Sakai K."/>
            <person name="Kamei K."/>
            <person name="Takahashi H."/>
            <person name="Yaguchi T."/>
        </authorList>
    </citation>
    <scope>NUCLEOTIDE SEQUENCE [LARGE SCALE GENOMIC DNA]</scope>
    <source>
        <strain evidence="3 4">IFM 54703</strain>
    </source>
</reference>
<sequence length="277" mass="31654">MCAATRVLLNLECFDDKARLILLIASPHTGLARTFVTELTALTRVSNGRSSRDIFTWLDTALDPSLWPLLFTETITDLSIDIEGEYLTWKVLRTRERVSKDHIVGEITGKIGLLRDYCLDPSNHWQELHHPEPFVFFHPQLPIYIDCRHEGSILRYVRRSCRPNVTIKTYITNEVEYHFCFVAKEDISANSEITTMWYLHPPLFESTHDLFKQKPSDSAQEVAAICFSNVLANFGGCACEPPANCLLASVDRRRHTAVLPYDAVVAEQESLDREKVE</sequence>
<dbReference type="AlphaFoldDB" id="A0AAN4PDQ9"/>
<dbReference type="GO" id="GO:0070210">
    <property type="term" value="C:Rpd3L-Expanded complex"/>
    <property type="evidence" value="ECO:0007669"/>
    <property type="project" value="TreeGrafter"/>
</dbReference>
<comment type="caution">
    <text evidence="3">The sequence shown here is derived from an EMBL/GenBank/DDBJ whole genome shotgun (WGS) entry which is preliminary data.</text>
</comment>
<dbReference type="PROSITE" id="PS50280">
    <property type="entry name" value="SET"/>
    <property type="match status" value="1"/>
</dbReference>
<gene>
    <name evidence="3" type="ORF">ALT_1427</name>
</gene>
<dbReference type="InterPro" id="IPR046341">
    <property type="entry name" value="SET_dom_sf"/>
</dbReference>
<feature type="domain" description="SET" evidence="2">
    <location>
        <begin position="67"/>
        <end position="198"/>
    </location>
</feature>
<accession>A0AAN4PDQ9</accession>
<name>A0AAN4PDQ9_ASPLE</name>
<evidence type="ECO:0000313" key="4">
    <source>
        <dbReference type="Proteomes" id="UP000051487"/>
    </source>
</evidence>
<dbReference type="GO" id="GO:0006325">
    <property type="term" value="P:chromatin organization"/>
    <property type="evidence" value="ECO:0007669"/>
    <property type="project" value="UniProtKB-KW"/>
</dbReference>
<dbReference type="SMART" id="SM00317">
    <property type="entry name" value="SET"/>
    <property type="match status" value="1"/>
</dbReference>
<dbReference type="Gene3D" id="2.170.270.10">
    <property type="entry name" value="SET domain"/>
    <property type="match status" value="1"/>
</dbReference>
<dbReference type="GO" id="GO:0034967">
    <property type="term" value="C:Set3 complex"/>
    <property type="evidence" value="ECO:0007669"/>
    <property type="project" value="TreeGrafter"/>
</dbReference>
<dbReference type="PANTHER" id="PTHR46462">
    <property type="entry name" value="UPSET, ISOFORM A"/>
    <property type="match status" value="1"/>
</dbReference>
<protein>
    <recommendedName>
        <fullName evidence="2">SET domain-containing protein</fullName>
    </recommendedName>
</protein>
<evidence type="ECO:0000256" key="1">
    <source>
        <dbReference type="ARBA" id="ARBA00022853"/>
    </source>
</evidence>
<dbReference type="Proteomes" id="UP000051487">
    <property type="component" value="Unassembled WGS sequence"/>
</dbReference>
<proteinExistence type="predicted"/>
<evidence type="ECO:0000259" key="2">
    <source>
        <dbReference type="PROSITE" id="PS50280"/>
    </source>
</evidence>
<dbReference type="Pfam" id="PF00856">
    <property type="entry name" value="SET"/>
    <property type="match status" value="1"/>
</dbReference>
<dbReference type="GO" id="GO:0006355">
    <property type="term" value="P:regulation of DNA-templated transcription"/>
    <property type="evidence" value="ECO:0007669"/>
    <property type="project" value="TreeGrafter"/>
</dbReference>
<evidence type="ECO:0000313" key="3">
    <source>
        <dbReference type="EMBL" id="GAQ04106.1"/>
    </source>
</evidence>